<feature type="domain" description="DUF5648" evidence="2">
    <location>
        <begin position="314"/>
        <end position="443"/>
    </location>
</feature>
<dbReference type="EMBL" id="FOEC01000002">
    <property type="protein sequence ID" value="SEO50528.1"/>
    <property type="molecule type" value="Genomic_DNA"/>
</dbReference>
<protein>
    <recommendedName>
        <fullName evidence="2">DUF5648 domain-containing protein</fullName>
    </recommendedName>
</protein>
<name>A0A1H8Q910_9ACTN</name>
<proteinExistence type="predicted"/>
<evidence type="ECO:0000259" key="2">
    <source>
        <dbReference type="Pfam" id="PF18885"/>
    </source>
</evidence>
<gene>
    <name evidence="3" type="ORF">SAMN02910314_00376</name>
</gene>
<dbReference type="Proteomes" id="UP000182975">
    <property type="component" value="Unassembled WGS sequence"/>
</dbReference>
<keyword evidence="1" id="KW-0732">Signal</keyword>
<dbReference type="Pfam" id="PF18885">
    <property type="entry name" value="DUF5648"/>
    <property type="match status" value="1"/>
</dbReference>
<sequence>MGERVQSALLKSSSIRKVVGLLAAGVLALAVAGAVAQPAQAYAESTSLISVYQKTGNHEATLAKSYTQEEFEALQSSGSPVSGLYYKRDVWNVTTAVTYVSLTDLLSDAGVAWGGGDYVTWGGDASQGKASNELTYEANSQLKFFPSTTSSETDATSFIAAPMVLSITECTSAVETTASDAVTYNVANASTTNEVRTVMGSLIDEYLAGSGTTIAGKRLWNQTDSLLVVHKGDLSECTISAIANQVFTGEAIEPEVTVTDGDITLEENVDYTVEYKNNTELGTATVTVTGMGSYEGEQSATFLIVSDSASAQALFRLYNPNSGEHFYTASEEERDGLTILGWTYEGIGWYAPSSSSVPVYRLYNPNGGDHHYTMSAEERDWLSGLGWKYEGIGWYSDDAQGVKVLREYNPNATSGAHNFTTSESEHKNLVSLGWNDEGTAWYGVAVKG</sequence>
<dbReference type="AlphaFoldDB" id="A0A1H8Q910"/>
<feature type="chain" id="PRO_5039587159" description="DUF5648 domain-containing protein" evidence="1">
    <location>
        <begin position="37"/>
        <end position="448"/>
    </location>
</feature>
<evidence type="ECO:0000313" key="3">
    <source>
        <dbReference type="EMBL" id="SEO50528.1"/>
    </source>
</evidence>
<organism evidence="3 4">
    <name type="scientific">Denitrobacterium detoxificans</name>
    <dbReference type="NCBI Taxonomy" id="79604"/>
    <lineage>
        <taxon>Bacteria</taxon>
        <taxon>Bacillati</taxon>
        <taxon>Actinomycetota</taxon>
        <taxon>Coriobacteriia</taxon>
        <taxon>Eggerthellales</taxon>
        <taxon>Eggerthellaceae</taxon>
        <taxon>Denitrobacterium</taxon>
    </lineage>
</organism>
<dbReference type="InterPro" id="IPR043708">
    <property type="entry name" value="DUF5648"/>
</dbReference>
<accession>A0A1H8Q910</accession>
<evidence type="ECO:0000256" key="1">
    <source>
        <dbReference type="SAM" id="SignalP"/>
    </source>
</evidence>
<keyword evidence="4" id="KW-1185">Reference proteome</keyword>
<reference evidence="4" key="1">
    <citation type="submission" date="2016-10" db="EMBL/GenBank/DDBJ databases">
        <authorList>
            <person name="Varghese N."/>
        </authorList>
    </citation>
    <scope>NUCLEOTIDE SEQUENCE [LARGE SCALE GENOMIC DNA]</scope>
    <source>
        <strain evidence="4">DSM 21843</strain>
    </source>
</reference>
<evidence type="ECO:0000313" key="4">
    <source>
        <dbReference type="Proteomes" id="UP000182975"/>
    </source>
</evidence>
<feature type="signal peptide" evidence="1">
    <location>
        <begin position="1"/>
        <end position="36"/>
    </location>
</feature>